<name>A0A6I4M2Q6_9SPHN</name>
<feature type="domain" description="Type II secretion system protein GspG C-terminal" evidence="11">
    <location>
        <begin position="32"/>
        <end position="139"/>
    </location>
</feature>
<keyword evidence="7 10" id="KW-0812">Transmembrane</keyword>
<evidence type="ECO:0000256" key="7">
    <source>
        <dbReference type="ARBA" id="ARBA00022692"/>
    </source>
</evidence>
<dbReference type="RefSeq" id="WP_160352553.1">
    <property type="nucleotide sequence ID" value="NZ_SDWJ01000001.1"/>
</dbReference>
<keyword evidence="5" id="KW-0488">Methylation</keyword>
<dbReference type="InterPro" id="IPR013545">
    <property type="entry name" value="T2SS_protein-GspG_C"/>
</dbReference>
<dbReference type="Gene3D" id="3.30.700.10">
    <property type="entry name" value="Glycoprotein, Type 4 Pilin"/>
    <property type="match status" value="1"/>
</dbReference>
<proteinExistence type="inferred from homology"/>
<dbReference type="Pfam" id="PF08334">
    <property type="entry name" value="T2SSG"/>
    <property type="match status" value="1"/>
</dbReference>
<dbReference type="GO" id="GO:0005886">
    <property type="term" value="C:plasma membrane"/>
    <property type="evidence" value="ECO:0007669"/>
    <property type="project" value="UniProtKB-SubCell"/>
</dbReference>
<dbReference type="InterPro" id="IPR010054">
    <property type="entry name" value="Type2_sec_GspG"/>
</dbReference>
<evidence type="ECO:0000256" key="4">
    <source>
        <dbReference type="ARBA" id="ARBA00022475"/>
    </source>
</evidence>
<sequence length="141" mass="14962">MKKNNNRNGFTLLELLVVLAILGLLAAIVGPQVIRYLGSSKTQTAQVQVKNIAASLQLFRLDAGRYPTTAEGLNALVKAPASVPLWNGPYLPDSSAITDPWGKPYLLRVPGQHGEIDVYSFGSDGVAGGSGEAQDVGNWKS</sequence>
<evidence type="ECO:0000256" key="10">
    <source>
        <dbReference type="SAM" id="Phobius"/>
    </source>
</evidence>
<dbReference type="InterPro" id="IPR012902">
    <property type="entry name" value="N_methyl_site"/>
</dbReference>
<dbReference type="NCBIfam" id="TIGR02532">
    <property type="entry name" value="IV_pilin_GFxxxE"/>
    <property type="match status" value="1"/>
</dbReference>
<dbReference type="InterPro" id="IPR000983">
    <property type="entry name" value="Bac_GSPG_pilin"/>
</dbReference>
<dbReference type="NCBIfam" id="TIGR01710">
    <property type="entry name" value="typeII_sec_gspG"/>
    <property type="match status" value="1"/>
</dbReference>
<dbReference type="GO" id="GO:0015628">
    <property type="term" value="P:protein secretion by the type II secretion system"/>
    <property type="evidence" value="ECO:0007669"/>
    <property type="project" value="InterPro"/>
</dbReference>
<evidence type="ECO:0000256" key="2">
    <source>
        <dbReference type="ARBA" id="ARBA00009984"/>
    </source>
</evidence>
<evidence type="ECO:0000259" key="11">
    <source>
        <dbReference type="Pfam" id="PF08334"/>
    </source>
</evidence>
<evidence type="ECO:0000313" key="12">
    <source>
        <dbReference type="EMBL" id="MVZ96585.1"/>
    </source>
</evidence>
<dbReference type="Pfam" id="PF07963">
    <property type="entry name" value="N_methyl"/>
    <property type="match status" value="1"/>
</dbReference>
<keyword evidence="13" id="KW-1185">Reference proteome</keyword>
<dbReference type="PRINTS" id="PR00813">
    <property type="entry name" value="BCTERIALGSPG"/>
</dbReference>
<keyword evidence="6" id="KW-0997">Cell inner membrane</keyword>
<keyword evidence="8 10" id="KW-1133">Transmembrane helix</keyword>
<organism evidence="12 13">
    <name type="scientific">Sphingorhabdus profundilacus</name>
    <dbReference type="NCBI Taxonomy" id="2509718"/>
    <lineage>
        <taxon>Bacteria</taxon>
        <taxon>Pseudomonadati</taxon>
        <taxon>Pseudomonadota</taxon>
        <taxon>Alphaproteobacteria</taxon>
        <taxon>Sphingomonadales</taxon>
        <taxon>Sphingomonadaceae</taxon>
        <taxon>Sphingorhabdus</taxon>
    </lineage>
</organism>
<evidence type="ECO:0000256" key="8">
    <source>
        <dbReference type="ARBA" id="ARBA00022989"/>
    </source>
</evidence>
<comment type="subcellular location">
    <subcellularLocation>
        <location evidence="1">Cell inner membrane</location>
        <topology evidence="1">Single-pass membrane protein</topology>
    </subcellularLocation>
</comment>
<accession>A0A6I4M2Q6</accession>
<keyword evidence="4" id="KW-1003">Cell membrane</keyword>
<dbReference type="EMBL" id="SDWJ01000001">
    <property type="protein sequence ID" value="MVZ96585.1"/>
    <property type="molecule type" value="Genomic_DNA"/>
</dbReference>
<protein>
    <recommendedName>
        <fullName evidence="3">Type II secretion system core protein G</fullName>
    </recommendedName>
</protein>
<evidence type="ECO:0000256" key="6">
    <source>
        <dbReference type="ARBA" id="ARBA00022519"/>
    </source>
</evidence>
<evidence type="ECO:0000256" key="9">
    <source>
        <dbReference type="ARBA" id="ARBA00023136"/>
    </source>
</evidence>
<reference evidence="12 13" key="1">
    <citation type="submission" date="2019-01" db="EMBL/GenBank/DDBJ databases">
        <title>Sphingorhabdus lacus sp.nov., isolated from an oligotrophic freshwater lake.</title>
        <authorList>
            <person name="Park M."/>
        </authorList>
    </citation>
    <scope>NUCLEOTIDE SEQUENCE [LARGE SCALE GENOMIC DNA]</scope>
    <source>
        <strain evidence="12 13">IMCC26285</strain>
    </source>
</reference>
<dbReference type="Proteomes" id="UP000471147">
    <property type="component" value="Unassembled WGS sequence"/>
</dbReference>
<dbReference type="GO" id="GO:0015627">
    <property type="term" value="C:type II protein secretion system complex"/>
    <property type="evidence" value="ECO:0007669"/>
    <property type="project" value="InterPro"/>
</dbReference>
<feature type="transmembrane region" description="Helical" evidence="10">
    <location>
        <begin position="12"/>
        <end position="34"/>
    </location>
</feature>
<comment type="similarity">
    <text evidence="2">Belongs to the GSP G family.</text>
</comment>
<gene>
    <name evidence="12" type="primary">gspG</name>
    <name evidence="12" type="ORF">EUU23_02555</name>
</gene>
<dbReference type="InterPro" id="IPR045584">
    <property type="entry name" value="Pilin-like"/>
</dbReference>
<dbReference type="PANTHER" id="PTHR30093:SF45">
    <property type="entry name" value="TYPE II SECRETION SYSTEM CORE PROTEIN G"/>
    <property type="match status" value="1"/>
</dbReference>
<keyword evidence="9 10" id="KW-0472">Membrane</keyword>
<evidence type="ECO:0000256" key="3">
    <source>
        <dbReference type="ARBA" id="ARBA00020042"/>
    </source>
</evidence>
<dbReference type="AlphaFoldDB" id="A0A6I4M2Q6"/>
<evidence type="ECO:0000256" key="1">
    <source>
        <dbReference type="ARBA" id="ARBA00004377"/>
    </source>
</evidence>
<dbReference type="PANTHER" id="PTHR30093">
    <property type="entry name" value="GENERAL SECRETION PATHWAY PROTEIN G"/>
    <property type="match status" value="1"/>
</dbReference>
<evidence type="ECO:0000313" key="13">
    <source>
        <dbReference type="Proteomes" id="UP000471147"/>
    </source>
</evidence>
<evidence type="ECO:0000256" key="5">
    <source>
        <dbReference type="ARBA" id="ARBA00022481"/>
    </source>
</evidence>
<comment type="caution">
    <text evidence="12">The sequence shown here is derived from an EMBL/GenBank/DDBJ whole genome shotgun (WGS) entry which is preliminary data.</text>
</comment>
<dbReference type="SUPFAM" id="SSF54523">
    <property type="entry name" value="Pili subunits"/>
    <property type="match status" value="1"/>
</dbReference>
<dbReference type="OrthoDB" id="9795612at2"/>